<evidence type="ECO:0000256" key="5">
    <source>
        <dbReference type="SAM" id="MobiDB-lite"/>
    </source>
</evidence>
<dbReference type="InterPro" id="IPR009057">
    <property type="entry name" value="Homeodomain-like_sf"/>
</dbReference>
<dbReference type="PRINTS" id="PR00455">
    <property type="entry name" value="HTHTETR"/>
</dbReference>
<evidence type="ECO:0000256" key="2">
    <source>
        <dbReference type="ARBA" id="ARBA00023125"/>
    </source>
</evidence>
<protein>
    <submittedName>
        <fullName evidence="7">TetR/AcrR family transcriptional regulator</fullName>
    </submittedName>
</protein>
<dbReference type="SUPFAM" id="SSF48498">
    <property type="entry name" value="Tetracyclin repressor-like, C-terminal domain"/>
    <property type="match status" value="1"/>
</dbReference>
<feature type="domain" description="HTH tetR-type" evidence="6">
    <location>
        <begin position="30"/>
        <end position="90"/>
    </location>
</feature>
<dbReference type="Pfam" id="PF14246">
    <property type="entry name" value="TetR_C_7"/>
    <property type="match status" value="1"/>
</dbReference>
<keyword evidence="2 4" id="KW-0238">DNA-binding</keyword>
<keyword evidence="3" id="KW-0804">Transcription</keyword>
<dbReference type="InterPro" id="IPR036271">
    <property type="entry name" value="Tet_transcr_reg_TetR-rel_C_sf"/>
</dbReference>
<evidence type="ECO:0000259" key="6">
    <source>
        <dbReference type="PROSITE" id="PS50977"/>
    </source>
</evidence>
<dbReference type="PANTHER" id="PTHR30055">
    <property type="entry name" value="HTH-TYPE TRANSCRIPTIONAL REGULATOR RUTR"/>
    <property type="match status" value="1"/>
</dbReference>
<comment type="caution">
    <text evidence="7">The sequence shown here is derived from an EMBL/GenBank/DDBJ whole genome shotgun (WGS) entry which is preliminary data.</text>
</comment>
<feature type="DNA-binding region" description="H-T-H motif" evidence="4">
    <location>
        <begin position="53"/>
        <end position="72"/>
    </location>
</feature>
<proteinExistence type="predicted"/>
<dbReference type="RefSeq" id="WP_136350021.1">
    <property type="nucleotide sequence ID" value="NZ_SSOC01000008.1"/>
</dbReference>
<evidence type="ECO:0000256" key="1">
    <source>
        <dbReference type="ARBA" id="ARBA00023015"/>
    </source>
</evidence>
<reference evidence="7 8" key="1">
    <citation type="submission" date="2019-04" db="EMBL/GenBank/DDBJ databases">
        <title>Azoarcus nasutitermitis sp. nov. isolated from termite nest.</title>
        <authorList>
            <person name="Lin S.-Y."/>
            <person name="Hameed A."/>
            <person name="Hsu Y.-H."/>
            <person name="Young C.-C."/>
        </authorList>
    </citation>
    <scope>NUCLEOTIDE SEQUENCE [LARGE SCALE GENOMIC DNA]</scope>
    <source>
        <strain evidence="7 8">CC-YHH838</strain>
    </source>
</reference>
<dbReference type="Pfam" id="PF00440">
    <property type="entry name" value="TetR_N"/>
    <property type="match status" value="1"/>
</dbReference>
<keyword evidence="1" id="KW-0805">Transcription regulation</keyword>
<accession>A0A4S4AQB6</accession>
<keyword evidence="8" id="KW-1185">Reference proteome</keyword>
<dbReference type="InterPro" id="IPR039536">
    <property type="entry name" value="TetR_C_Proteobacteria"/>
</dbReference>
<evidence type="ECO:0000313" key="8">
    <source>
        <dbReference type="Proteomes" id="UP000308430"/>
    </source>
</evidence>
<evidence type="ECO:0000313" key="7">
    <source>
        <dbReference type="EMBL" id="THF61936.1"/>
    </source>
</evidence>
<dbReference type="GO" id="GO:0000976">
    <property type="term" value="F:transcription cis-regulatory region binding"/>
    <property type="evidence" value="ECO:0007669"/>
    <property type="project" value="TreeGrafter"/>
</dbReference>
<evidence type="ECO:0000256" key="4">
    <source>
        <dbReference type="PROSITE-ProRule" id="PRU00335"/>
    </source>
</evidence>
<dbReference type="OrthoDB" id="9809994at2"/>
<dbReference type="EMBL" id="SSOC01000008">
    <property type="protein sequence ID" value="THF61936.1"/>
    <property type="molecule type" value="Genomic_DNA"/>
</dbReference>
<name>A0A4S4AQB6_9RHOO</name>
<dbReference type="GO" id="GO:0003700">
    <property type="term" value="F:DNA-binding transcription factor activity"/>
    <property type="evidence" value="ECO:0007669"/>
    <property type="project" value="TreeGrafter"/>
</dbReference>
<organism evidence="7 8">
    <name type="scientific">Pseudothauera nasutitermitis</name>
    <dbReference type="NCBI Taxonomy" id="2565930"/>
    <lineage>
        <taxon>Bacteria</taxon>
        <taxon>Pseudomonadati</taxon>
        <taxon>Pseudomonadota</taxon>
        <taxon>Betaproteobacteria</taxon>
        <taxon>Rhodocyclales</taxon>
        <taxon>Zoogloeaceae</taxon>
        <taxon>Pseudothauera</taxon>
    </lineage>
</organism>
<dbReference type="FunFam" id="1.10.10.60:FF:000141">
    <property type="entry name" value="TetR family transcriptional regulator"/>
    <property type="match status" value="1"/>
</dbReference>
<dbReference type="InterPro" id="IPR001647">
    <property type="entry name" value="HTH_TetR"/>
</dbReference>
<dbReference type="InterPro" id="IPR050109">
    <property type="entry name" value="HTH-type_TetR-like_transc_reg"/>
</dbReference>
<evidence type="ECO:0000256" key="3">
    <source>
        <dbReference type="ARBA" id="ARBA00023163"/>
    </source>
</evidence>
<feature type="compositionally biased region" description="Polar residues" evidence="5">
    <location>
        <begin position="1"/>
        <end position="16"/>
    </location>
</feature>
<dbReference type="Gene3D" id="1.10.357.10">
    <property type="entry name" value="Tetracycline Repressor, domain 2"/>
    <property type="match status" value="1"/>
</dbReference>
<dbReference type="PANTHER" id="PTHR30055:SF223">
    <property type="entry name" value="HTH-TYPE TRANSCRIPTIONAL REGULATOR UIDR"/>
    <property type="match status" value="1"/>
</dbReference>
<dbReference type="SUPFAM" id="SSF46689">
    <property type="entry name" value="Homeodomain-like"/>
    <property type="match status" value="1"/>
</dbReference>
<gene>
    <name evidence="7" type="ORF">E6C76_19980</name>
</gene>
<feature type="region of interest" description="Disordered" evidence="5">
    <location>
        <begin position="1"/>
        <end position="32"/>
    </location>
</feature>
<dbReference type="PROSITE" id="PS50977">
    <property type="entry name" value="HTH_TETR_2"/>
    <property type="match status" value="1"/>
</dbReference>
<sequence length="231" mass="25407">MAPTSKPTRSPASSTVQPAAKALPRRRRKEARPQELTAAALSLFVEKGFAATKLEEVAARAGVSKGTLYLYFDSKEALFKAVIAEGIVPALEEGEALLAEHADDPVALLRELLYGWWERIGNTELGGIPKLMISEARNFPEVAAYYHERVIQRGLRLIGDAVRLGVRRGLFRPESPELVGNLFIAPVLHLSMWRHSFAACCARDLDADAFLAIWFELFINGLGVRPAEGGR</sequence>
<dbReference type="Proteomes" id="UP000308430">
    <property type="component" value="Unassembled WGS sequence"/>
</dbReference>
<dbReference type="AlphaFoldDB" id="A0A4S4AQB6"/>